<evidence type="ECO:0000313" key="3">
    <source>
        <dbReference type="Proteomes" id="UP000654913"/>
    </source>
</evidence>
<feature type="domain" description="Methyltransferase type 12" evidence="1">
    <location>
        <begin position="51"/>
        <end position="157"/>
    </location>
</feature>
<organism evidence="2 3">
    <name type="scientific">Aspergillus puulaauensis</name>
    <dbReference type="NCBI Taxonomy" id="1220207"/>
    <lineage>
        <taxon>Eukaryota</taxon>
        <taxon>Fungi</taxon>
        <taxon>Dikarya</taxon>
        <taxon>Ascomycota</taxon>
        <taxon>Pezizomycotina</taxon>
        <taxon>Eurotiomycetes</taxon>
        <taxon>Eurotiomycetidae</taxon>
        <taxon>Eurotiales</taxon>
        <taxon>Aspergillaceae</taxon>
        <taxon>Aspergillus</taxon>
    </lineage>
</organism>
<dbReference type="EMBL" id="AP024448">
    <property type="protein sequence ID" value="BCS28288.1"/>
    <property type="molecule type" value="Genomic_DNA"/>
</dbReference>
<evidence type="ECO:0000259" key="1">
    <source>
        <dbReference type="Pfam" id="PF08242"/>
    </source>
</evidence>
<dbReference type="InterPro" id="IPR013217">
    <property type="entry name" value="Methyltransf_12"/>
</dbReference>
<dbReference type="KEGG" id="apuu:APUU_61336A"/>
<keyword evidence="3" id="KW-1185">Reference proteome</keyword>
<evidence type="ECO:0000313" key="2">
    <source>
        <dbReference type="EMBL" id="BCS28288.1"/>
    </source>
</evidence>
<dbReference type="AlphaFoldDB" id="A0A7R7XWM0"/>
<dbReference type="Pfam" id="PF08242">
    <property type="entry name" value="Methyltransf_12"/>
    <property type="match status" value="1"/>
</dbReference>
<dbReference type="OrthoDB" id="6329284at2759"/>
<proteinExistence type="predicted"/>
<dbReference type="InterPro" id="IPR029063">
    <property type="entry name" value="SAM-dependent_MTases_sf"/>
</dbReference>
<name>A0A7R7XWM0_9EURO</name>
<dbReference type="Proteomes" id="UP000654913">
    <property type="component" value="Chromosome 6"/>
</dbReference>
<accession>A0A7R7XWM0</accession>
<dbReference type="GeneID" id="64978285"/>
<reference evidence="2" key="2">
    <citation type="submission" date="2021-02" db="EMBL/GenBank/DDBJ databases">
        <title>Aspergillus puulaauensis MK2 genome sequence.</title>
        <authorList>
            <person name="Futagami T."/>
            <person name="Mori K."/>
            <person name="Kadooka C."/>
            <person name="Tanaka T."/>
        </authorList>
    </citation>
    <scope>NUCLEOTIDE SEQUENCE</scope>
    <source>
        <strain evidence="2">MK2</strain>
    </source>
</reference>
<dbReference type="RefSeq" id="XP_041560474.1">
    <property type="nucleotide sequence ID" value="XM_041694667.1"/>
</dbReference>
<dbReference type="CDD" id="cd02440">
    <property type="entry name" value="AdoMet_MTases"/>
    <property type="match status" value="1"/>
</dbReference>
<sequence>MPLNNSFLGPWEDFASDWDEGMGNEGNDYFRFLELPILEKLVERPEGFRALDLATGNGLVARWLAQEAASVTATDGAVSMLDRARARTDSSIYREKISYHCLDVTDQASWDKFMTANTDLVVGGFDVISMNMALMDIQDLGLLARSLKQLLTPNGCFVATLLHPLFFTSGAARQIMVHEDPETGQRVVNRSIVMTKYLNVPPARQLVFKGQNESPYMFHRPLNQLFAPFFQAGLTMDALEETNFDESFCDPLREHSSKNFTEFPKVLGFRMRLPSNLE</sequence>
<reference evidence="2" key="1">
    <citation type="submission" date="2021-01" db="EMBL/GenBank/DDBJ databases">
        <authorList>
            <consortium name="Aspergillus puulaauensis MK2 genome sequencing consortium"/>
            <person name="Kazuki M."/>
            <person name="Futagami T."/>
        </authorList>
    </citation>
    <scope>NUCLEOTIDE SEQUENCE</scope>
    <source>
        <strain evidence="2">MK2</strain>
    </source>
</reference>
<gene>
    <name evidence="2" type="ORF">APUU_61336A</name>
</gene>
<dbReference type="SUPFAM" id="SSF53335">
    <property type="entry name" value="S-adenosyl-L-methionine-dependent methyltransferases"/>
    <property type="match status" value="1"/>
</dbReference>
<protein>
    <recommendedName>
        <fullName evidence="1">Methyltransferase type 12 domain-containing protein</fullName>
    </recommendedName>
</protein>
<dbReference type="Gene3D" id="3.40.50.150">
    <property type="entry name" value="Vaccinia Virus protein VP39"/>
    <property type="match status" value="1"/>
</dbReference>